<evidence type="ECO:0000256" key="1">
    <source>
        <dbReference type="SAM" id="MobiDB-lite"/>
    </source>
</evidence>
<proteinExistence type="predicted"/>
<dbReference type="Proteomes" id="UP000770661">
    <property type="component" value="Unassembled WGS sequence"/>
</dbReference>
<reference evidence="2" key="1">
    <citation type="submission" date="2020-07" db="EMBL/GenBank/DDBJ databases">
        <title>The High-quality genome of the commercially important snow crab, Chionoecetes opilio.</title>
        <authorList>
            <person name="Jeong J.-H."/>
            <person name="Ryu S."/>
        </authorList>
    </citation>
    <scope>NUCLEOTIDE SEQUENCE</scope>
    <source>
        <strain evidence="2">MADBK_172401_WGS</strain>
        <tissue evidence="2">Digestive gland</tissue>
    </source>
</reference>
<gene>
    <name evidence="2" type="primary">rngtt</name>
    <name evidence="2" type="ORF">GWK47_030009</name>
</gene>
<dbReference type="Gene3D" id="3.90.190.10">
    <property type="entry name" value="Protein tyrosine phosphatase superfamily"/>
    <property type="match status" value="1"/>
</dbReference>
<dbReference type="AlphaFoldDB" id="A0A8J4YXN9"/>
<feature type="compositionally biased region" description="Gly residues" evidence="1">
    <location>
        <begin position="92"/>
        <end position="101"/>
    </location>
</feature>
<sequence>MAACPRKSQTLIGGKFLVFKTPLISQIDDEVPKNTKKKERFYVKLKCGGHGECPNEDQVSLFTDICEKFIRKNPLEIIEFETAQEHGDSSKGVGGGSGGPGGKKDRQKRTHLRRHLDLPSGQHKLKNTKRGPTRLSREKGAPFYPALLVRMDKPVPRVAPGVREVYFADRDHCIFQAAEWNSDRSMTHEDVKTHKRCDFNLKPRKWHDTDRNGVKYPRYPI</sequence>
<dbReference type="EMBL" id="JACEEZ010001008">
    <property type="protein sequence ID" value="KAG0729584.1"/>
    <property type="molecule type" value="Genomic_DNA"/>
</dbReference>
<feature type="compositionally biased region" description="Basic residues" evidence="1">
    <location>
        <begin position="123"/>
        <end position="132"/>
    </location>
</feature>
<dbReference type="OrthoDB" id="200924at2759"/>
<feature type="compositionally biased region" description="Basic residues" evidence="1">
    <location>
        <begin position="105"/>
        <end position="114"/>
    </location>
</feature>
<name>A0A8J4YXN9_CHIOP</name>
<dbReference type="SUPFAM" id="SSF52799">
    <property type="entry name" value="(Phosphotyrosine protein) phosphatases II"/>
    <property type="match status" value="1"/>
</dbReference>
<dbReference type="InterPro" id="IPR029021">
    <property type="entry name" value="Prot-tyrosine_phosphatase-like"/>
</dbReference>
<evidence type="ECO:0000313" key="2">
    <source>
        <dbReference type="EMBL" id="KAG0729584.1"/>
    </source>
</evidence>
<evidence type="ECO:0000313" key="3">
    <source>
        <dbReference type="Proteomes" id="UP000770661"/>
    </source>
</evidence>
<protein>
    <submittedName>
        <fullName evidence="2">mRNA-capping enzyme</fullName>
    </submittedName>
</protein>
<organism evidence="2 3">
    <name type="scientific">Chionoecetes opilio</name>
    <name type="common">Atlantic snow crab</name>
    <name type="synonym">Cancer opilio</name>
    <dbReference type="NCBI Taxonomy" id="41210"/>
    <lineage>
        <taxon>Eukaryota</taxon>
        <taxon>Metazoa</taxon>
        <taxon>Ecdysozoa</taxon>
        <taxon>Arthropoda</taxon>
        <taxon>Crustacea</taxon>
        <taxon>Multicrustacea</taxon>
        <taxon>Malacostraca</taxon>
        <taxon>Eumalacostraca</taxon>
        <taxon>Eucarida</taxon>
        <taxon>Decapoda</taxon>
        <taxon>Pleocyemata</taxon>
        <taxon>Brachyura</taxon>
        <taxon>Eubrachyura</taxon>
        <taxon>Majoidea</taxon>
        <taxon>Majidae</taxon>
        <taxon>Chionoecetes</taxon>
    </lineage>
</organism>
<feature type="region of interest" description="Disordered" evidence="1">
    <location>
        <begin position="83"/>
        <end position="137"/>
    </location>
</feature>
<accession>A0A8J4YXN9</accession>
<comment type="caution">
    <text evidence="2">The sequence shown here is derived from an EMBL/GenBank/DDBJ whole genome shotgun (WGS) entry which is preliminary data.</text>
</comment>
<keyword evidence="3" id="KW-1185">Reference proteome</keyword>